<dbReference type="EMBL" id="CAJPDS010000178">
    <property type="protein sequence ID" value="CAF9941173.1"/>
    <property type="molecule type" value="Genomic_DNA"/>
</dbReference>
<dbReference type="SUPFAM" id="SSF69065">
    <property type="entry name" value="RNase III domain-like"/>
    <property type="match status" value="1"/>
</dbReference>
<name>A0A8H3J5L5_9LECA</name>
<dbReference type="Gene3D" id="1.10.1520.10">
    <property type="entry name" value="Ribonuclease III domain"/>
    <property type="match status" value="1"/>
</dbReference>
<keyword evidence="2" id="KW-0694">RNA-binding</keyword>
<dbReference type="InterPro" id="IPR036389">
    <property type="entry name" value="RNase_III_sf"/>
</dbReference>
<comment type="caution">
    <text evidence="4">The sequence shown here is derived from an EMBL/GenBank/DDBJ whole genome shotgun (WGS) entry which is preliminary data.</text>
</comment>
<proteinExistence type="predicted"/>
<dbReference type="CDD" id="cd00593">
    <property type="entry name" value="RIBOc"/>
    <property type="match status" value="1"/>
</dbReference>
<accession>A0A8H3J5L5</accession>
<dbReference type="PROSITE" id="PS50142">
    <property type="entry name" value="RNASE_3_2"/>
    <property type="match status" value="1"/>
</dbReference>
<dbReference type="SUPFAM" id="SSF54768">
    <property type="entry name" value="dsRNA-binding domain-like"/>
    <property type="match status" value="1"/>
</dbReference>
<dbReference type="InterPro" id="IPR000999">
    <property type="entry name" value="RNase_III_dom"/>
</dbReference>
<feature type="domain" description="RNase III" evidence="3">
    <location>
        <begin position="1"/>
        <end position="80"/>
    </location>
</feature>
<gene>
    <name evidence="4" type="primary">DCL1_2</name>
    <name evidence="4" type="ORF">HETSPECPRED_002885</name>
</gene>
<evidence type="ECO:0000259" key="3">
    <source>
        <dbReference type="PROSITE" id="PS50142"/>
    </source>
</evidence>
<dbReference type="Pfam" id="PF24995">
    <property type="entry name" value="DSRM_2"/>
    <property type="match status" value="1"/>
</dbReference>
<dbReference type="PANTHER" id="PTHR14950:SF62">
    <property type="entry name" value="DICER-LIKE PROTEIN 1"/>
    <property type="match status" value="1"/>
</dbReference>
<dbReference type="GO" id="GO:0003723">
    <property type="term" value="F:RNA binding"/>
    <property type="evidence" value="ECO:0007669"/>
    <property type="project" value="UniProtKB-KW"/>
</dbReference>
<dbReference type="GO" id="GO:0005737">
    <property type="term" value="C:cytoplasm"/>
    <property type="evidence" value="ECO:0007669"/>
    <property type="project" value="TreeGrafter"/>
</dbReference>
<dbReference type="GO" id="GO:0030422">
    <property type="term" value="P:siRNA processing"/>
    <property type="evidence" value="ECO:0007669"/>
    <property type="project" value="TreeGrafter"/>
</dbReference>
<dbReference type="GO" id="GO:0004525">
    <property type="term" value="F:ribonuclease III activity"/>
    <property type="evidence" value="ECO:0007669"/>
    <property type="project" value="InterPro"/>
</dbReference>
<evidence type="ECO:0000256" key="2">
    <source>
        <dbReference type="ARBA" id="ARBA00022884"/>
    </source>
</evidence>
<dbReference type="Pfam" id="PF00636">
    <property type="entry name" value="Ribonuclease_3"/>
    <property type="match status" value="1"/>
</dbReference>
<dbReference type="InterPro" id="IPR056755">
    <property type="entry name" value="DSRM_2"/>
</dbReference>
<keyword evidence="5" id="KW-1185">Reference proteome</keyword>
<dbReference type="Proteomes" id="UP000664521">
    <property type="component" value="Unassembled WGS sequence"/>
</dbReference>
<dbReference type="GO" id="GO:0005634">
    <property type="term" value="C:nucleus"/>
    <property type="evidence" value="ECO:0007669"/>
    <property type="project" value="TreeGrafter"/>
</dbReference>
<organism evidence="4 5">
    <name type="scientific">Heterodermia speciosa</name>
    <dbReference type="NCBI Taxonomy" id="116794"/>
    <lineage>
        <taxon>Eukaryota</taxon>
        <taxon>Fungi</taxon>
        <taxon>Dikarya</taxon>
        <taxon>Ascomycota</taxon>
        <taxon>Pezizomycotina</taxon>
        <taxon>Lecanoromycetes</taxon>
        <taxon>OSLEUM clade</taxon>
        <taxon>Lecanoromycetidae</taxon>
        <taxon>Caliciales</taxon>
        <taxon>Physciaceae</taxon>
        <taxon>Heterodermia</taxon>
    </lineage>
</organism>
<evidence type="ECO:0000256" key="1">
    <source>
        <dbReference type="ARBA" id="ARBA00022801"/>
    </source>
</evidence>
<sequence>MAMVSNKFLAALAVEVGFHRHLRCAGTVVEDLNRKFVVEIEDLKQKANGRRDYWTAVENPPKCLADIVESYIGAIFVDSEFDFHQVERFFDAHVRCFFENMHIYDTFANNHPVTHLHNHLTLTYGCNNYSVMADEIPSVDGLPPRNVAAVIIHDRVIAHGTASSSKNAKVKACLAANDLLRDLRVELYRQDYGCDCEEVRTDQQAKGAGVSPVTTASQSDLLEVGTAI</sequence>
<keyword evidence="1" id="KW-0378">Hydrolase</keyword>
<evidence type="ECO:0000313" key="4">
    <source>
        <dbReference type="EMBL" id="CAF9941173.1"/>
    </source>
</evidence>
<protein>
    <submittedName>
        <fullName evidence="4">Dicer-like protein 1</fullName>
    </submittedName>
</protein>
<dbReference type="AlphaFoldDB" id="A0A8H3J5L5"/>
<reference evidence="4" key="1">
    <citation type="submission" date="2021-03" db="EMBL/GenBank/DDBJ databases">
        <authorList>
            <person name="Tagirdzhanova G."/>
        </authorList>
    </citation>
    <scope>NUCLEOTIDE SEQUENCE</scope>
</reference>
<dbReference type="PANTHER" id="PTHR14950">
    <property type="entry name" value="DICER-RELATED"/>
    <property type="match status" value="1"/>
</dbReference>
<evidence type="ECO:0000313" key="5">
    <source>
        <dbReference type="Proteomes" id="UP000664521"/>
    </source>
</evidence>
<dbReference type="OrthoDB" id="416741at2759"/>